<dbReference type="EMBL" id="JACSQZ010000013">
    <property type="protein sequence ID" value="MBD7914591.1"/>
    <property type="molecule type" value="Genomic_DNA"/>
</dbReference>
<proteinExistence type="predicted"/>
<keyword evidence="2" id="KW-0378">Hydrolase</keyword>
<dbReference type="SUPFAM" id="SSF52540">
    <property type="entry name" value="P-loop containing nucleoside triphosphate hydrolases"/>
    <property type="match status" value="1"/>
</dbReference>
<comment type="caution">
    <text evidence="9">The sequence shown here is derived from an EMBL/GenBank/DDBJ whole genome shotgun (WGS) entry which is preliminary data.</text>
</comment>
<dbReference type="InterPro" id="IPR014001">
    <property type="entry name" value="Helicase_ATP-bd"/>
</dbReference>
<evidence type="ECO:0000256" key="1">
    <source>
        <dbReference type="ARBA" id="ARBA00022741"/>
    </source>
</evidence>
<feature type="domain" description="Helicase ATP-binding" evidence="6">
    <location>
        <begin position="34"/>
        <end position="206"/>
    </location>
</feature>
<feature type="domain" description="Helicase C-terminal" evidence="7">
    <location>
        <begin position="232"/>
        <end position="377"/>
    </location>
</feature>
<evidence type="ECO:0000313" key="10">
    <source>
        <dbReference type="Proteomes" id="UP000640335"/>
    </source>
</evidence>
<dbReference type="InterPro" id="IPR014014">
    <property type="entry name" value="RNA_helicase_DEAD_Q_motif"/>
</dbReference>
<keyword evidence="10" id="KW-1185">Reference proteome</keyword>
<dbReference type="InterPro" id="IPR044742">
    <property type="entry name" value="DEAD/DEAH_RhlB"/>
</dbReference>
<reference evidence="9 10" key="1">
    <citation type="submission" date="2020-08" db="EMBL/GenBank/DDBJ databases">
        <title>A Genomic Blueprint of the Chicken Gut Microbiome.</title>
        <authorList>
            <person name="Gilroy R."/>
            <person name="Ravi A."/>
            <person name="Getino M."/>
            <person name="Pursley I."/>
            <person name="Horton D.L."/>
            <person name="Alikhan N.-F."/>
            <person name="Baker D."/>
            <person name="Gharbi K."/>
            <person name="Hall N."/>
            <person name="Watson M."/>
            <person name="Adriaenssens E.M."/>
            <person name="Foster-Nyarko E."/>
            <person name="Jarju S."/>
            <person name="Secka A."/>
            <person name="Antonio M."/>
            <person name="Oren A."/>
            <person name="Chaudhuri R."/>
            <person name="La Ragione R.M."/>
            <person name="Hildebrand F."/>
            <person name="Pallen M.J."/>
        </authorList>
    </citation>
    <scope>NUCLEOTIDE SEQUENCE [LARGE SCALE GENOMIC DNA]</scope>
    <source>
        <strain evidence="9 10">Sa3CUN1</strain>
    </source>
</reference>
<feature type="short sequence motif" description="Q motif" evidence="5">
    <location>
        <begin position="3"/>
        <end position="31"/>
    </location>
</feature>
<dbReference type="Proteomes" id="UP000640335">
    <property type="component" value="Unassembled WGS sequence"/>
</dbReference>
<feature type="domain" description="DEAD-box RNA helicase Q" evidence="8">
    <location>
        <begin position="3"/>
        <end position="31"/>
    </location>
</feature>
<dbReference type="CDD" id="cd00268">
    <property type="entry name" value="DEADc"/>
    <property type="match status" value="1"/>
</dbReference>
<keyword evidence="1" id="KW-0547">Nucleotide-binding</keyword>
<protein>
    <submittedName>
        <fullName evidence="9">DEAD/DEAH box helicase</fullName>
    </submittedName>
</protein>
<dbReference type="Gene3D" id="3.40.50.300">
    <property type="entry name" value="P-loop containing nucleotide triphosphate hydrolases"/>
    <property type="match status" value="2"/>
</dbReference>
<evidence type="ECO:0000256" key="4">
    <source>
        <dbReference type="ARBA" id="ARBA00022840"/>
    </source>
</evidence>
<dbReference type="InterPro" id="IPR011545">
    <property type="entry name" value="DEAD/DEAH_box_helicase_dom"/>
</dbReference>
<gene>
    <name evidence="9" type="ORF">H9660_05485</name>
</gene>
<dbReference type="GO" id="GO:0004386">
    <property type="term" value="F:helicase activity"/>
    <property type="evidence" value="ECO:0007669"/>
    <property type="project" value="UniProtKB-KW"/>
</dbReference>
<dbReference type="InterPro" id="IPR001650">
    <property type="entry name" value="Helicase_C-like"/>
</dbReference>
<dbReference type="Pfam" id="PF00270">
    <property type="entry name" value="DEAD"/>
    <property type="match status" value="1"/>
</dbReference>
<sequence>MQMKFEDLKIKEEIIKGLSSMGITEPTDIQKEIIPLAINGENLIGQSETGTGKTLAYLLPAIEKIDTTKKEMQCIILAPTHELAIQINNTINEVKKAASLDITSTSLIGSANIKRQIDALKTKPHIIVGSAGRILELIGKKKVSAHTIKTIIIDEVDKLLDKNNLPVIKNIIKSTQKQTQVMMFSATLNNKTLDIAKTLKDDIKVVSVKNNKVNENIIHNYIKTDSRKKIDTLRKLIHASKAEKVLVFNNDVYTTNTAIENLTASKIKVAAIGGNNKMEERKKALEDFRKGNINVLIASDVAARGLDIKGITHVINLDIPEDPNDYLHRSGRVGRAGETGDVFSLVDEREEKIIKSHEKNFKINILEKHLYKGNIEE</sequence>
<evidence type="ECO:0000259" key="7">
    <source>
        <dbReference type="PROSITE" id="PS51194"/>
    </source>
</evidence>
<dbReference type="SMART" id="SM00487">
    <property type="entry name" value="DEXDc"/>
    <property type="match status" value="1"/>
</dbReference>
<dbReference type="CDD" id="cd18787">
    <property type="entry name" value="SF2_C_DEAD"/>
    <property type="match status" value="1"/>
</dbReference>
<keyword evidence="3 9" id="KW-0347">Helicase</keyword>
<evidence type="ECO:0000256" key="3">
    <source>
        <dbReference type="ARBA" id="ARBA00022806"/>
    </source>
</evidence>
<organism evidence="9 10">
    <name type="scientific">Clostridium gallinarum</name>
    <dbReference type="NCBI Taxonomy" id="2762246"/>
    <lineage>
        <taxon>Bacteria</taxon>
        <taxon>Bacillati</taxon>
        <taxon>Bacillota</taxon>
        <taxon>Clostridia</taxon>
        <taxon>Eubacteriales</taxon>
        <taxon>Clostridiaceae</taxon>
        <taxon>Clostridium</taxon>
    </lineage>
</organism>
<evidence type="ECO:0000256" key="2">
    <source>
        <dbReference type="ARBA" id="ARBA00022801"/>
    </source>
</evidence>
<evidence type="ECO:0000313" key="9">
    <source>
        <dbReference type="EMBL" id="MBD7914591.1"/>
    </source>
</evidence>
<dbReference type="PROSITE" id="PS51194">
    <property type="entry name" value="HELICASE_CTER"/>
    <property type="match status" value="1"/>
</dbReference>
<dbReference type="Pfam" id="PF00271">
    <property type="entry name" value="Helicase_C"/>
    <property type="match status" value="1"/>
</dbReference>
<dbReference type="InterPro" id="IPR050547">
    <property type="entry name" value="DEAD_box_RNA_helicases"/>
</dbReference>
<dbReference type="PROSITE" id="PS51192">
    <property type="entry name" value="HELICASE_ATP_BIND_1"/>
    <property type="match status" value="1"/>
</dbReference>
<dbReference type="InterPro" id="IPR027417">
    <property type="entry name" value="P-loop_NTPase"/>
</dbReference>
<dbReference type="PANTHER" id="PTHR47963">
    <property type="entry name" value="DEAD-BOX ATP-DEPENDENT RNA HELICASE 47, MITOCHONDRIAL"/>
    <property type="match status" value="1"/>
</dbReference>
<dbReference type="PROSITE" id="PS51195">
    <property type="entry name" value="Q_MOTIF"/>
    <property type="match status" value="1"/>
</dbReference>
<name>A0ABR8Q2E4_9CLOT</name>
<keyword evidence="4" id="KW-0067">ATP-binding</keyword>
<dbReference type="SMART" id="SM00490">
    <property type="entry name" value="HELICc"/>
    <property type="match status" value="1"/>
</dbReference>
<accession>A0ABR8Q2E4</accession>
<evidence type="ECO:0000259" key="8">
    <source>
        <dbReference type="PROSITE" id="PS51195"/>
    </source>
</evidence>
<evidence type="ECO:0000256" key="5">
    <source>
        <dbReference type="PROSITE-ProRule" id="PRU00552"/>
    </source>
</evidence>
<evidence type="ECO:0000259" key="6">
    <source>
        <dbReference type="PROSITE" id="PS51192"/>
    </source>
</evidence>
<dbReference type="PANTHER" id="PTHR47963:SF7">
    <property type="entry name" value="ATP-DEPENDENT RNA HELICASE YFML-RELATED"/>
    <property type="match status" value="1"/>
</dbReference>